<dbReference type="AlphaFoldDB" id="A0AAE3VQF5"/>
<protein>
    <submittedName>
        <fullName evidence="2">Spore germination cell wall hydrolase CwlJ-like protein</fullName>
    </submittedName>
</protein>
<proteinExistence type="predicted"/>
<dbReference type="InterPro" id="IPR042047">
    <property type="entry name" value="SleB_dom1"/>
</dbReference>
<comment type="caution">
    <text evidence="2">The sequence shown here is derived from an EMBL/GenBank/DDBJ whole genome shotgun (WGS) entry which is preliminary data.</text>
</comment>
<organism evidence="2 3">
    <name type="scientific">Amorphus orientalis</name>
    <dbReference type="NCBI Taxonomy" id="649198"/>
    <lineage>
        <taxon>Bacteria</taxon>
        <taxon>Pseudomonadati</taxon>
        <taxon>Pseudomonadota</taxon>
        <taxon>Alphaproteobacteria</taxon>
        <taxon>Hyphomicrobiales</taxon>
        <taxon>Amorphaceae</taxon>
        <taxon>Amorphus</taxon>
    </lineage>
</organism>
<accession>A0AAE3VQF5</accession>
<dbReference type="Pfam" id="PF07486">
    <property type="entry name" value="Hydrolase_2"/>
    <property type="match status" value="1"/>
</dbReference>
<dbReference type="RefSeq" id="WP_306885690.1">
    <property type="nucleotide sequence ID" value="NZ_JAUSUL010000002.1"/>
</dbReference>
<keyword evidence="3" id="KW-1185">Reference proteome</keyword>
<dbReference type="InterPro" id="IPR011105">
    <property type="entry name" value="Cell_wall_hydrolase_SleB"/>
</dbReference>
<dbReference type="Proteomes" id="UP001229244">
    <property type="component" value="Unassembled WGS sequence"/>
</dbReference>
<evidence type="ECO:0000313" key="2">
    <source>
        <dbReference type="EMBL" id="MDQ0315861.1"/>
    </source>
</evidence>
<evidence type="ECO:0000259" key="1">
    <source>
        <dbReference type="Pfam" id="PF07486"/>
    </source>
</evidence>
<feature type="domain" description="Cell wall hydrolase SleB" evidence="1">
    <location>
        <begin position="262"/>
        <end position="371"/>
    </location>
</feature>
<dbReference type="EMBL" id="JAUSUL010000002">
    <property type="protein sequence ID" value="MDQ0315861.1"/>
    <property type="molecule type" value="Genomic_DNA"/>
</dbReference>
<sequence>MRLIARRLPLSAAALMLIGGQVGQQDVVAYMLSQKDAPRYMARIVAAPYGESMEPTFVYSREDGSAKAGRGAQVALAGSGEFEHLGLAEAKVDLSVETLSVRTGKAGKGDLLADVKPALAERDLGAGSVATAVSLLSAGSSRDFPRVSFVQPRVFDGAGGAQSLLAAASTGVENDADAAAAGARFMAAASAATSASLVSAYAPAGGVDLNAPFESLLGAPGTAKAPGPLDHWWSDRPLPKEVRDERQVKCLAEAIYFEARSESRLGQMGVAQVVMNRVKNPAYPDTICGVVYQNKSWFNRCQFSFACDRVRDVVRDQHSWSTAMEIAEGYTNETMWLPEIGASTHYHATYVKPKWAPTMKRLERIGDHVFYLTFGGDWT</sequence>
<evidence type="ECO:0000313" key="3">
    <source>
        <dbReference type="Proteomes" id="UP001229244"/>
    </source>
</evidence>
<gene>
    <name evidence="2" type="ORF">J2S73_002318</name>
</gene>
<dbReference type="Gene3D" id="1.10.10.2520">
    <property type="entry name" value="Cell wall hydrolase SleB, domain 1"/>
    <property type="match status" value="1"/>
</dbReference>
<dbReference type="GO" id="GO:0016787">
    <property type="term" value="F:hydrolase activity"/>
    <property type="evidence" value="ECO:0007669"/>
    <property type="project" value="UniProtKB-KW"/>
</dbReference>
<name>A0AAE3VQF5_9HYPH</name>
<reference evidence="2" key="1">
    <citation type="submission" date="2023-07" db="EMBL/GenBank/DDBJ databases">
        <title>Genomic Encyclopedia of Type Strains, Phase IV (KMG-IV): sequencing the most valuable type-strain genomes for metagenomic binning, comparative biology and taxonomic classification.</title>
        <authorList>
            <person name="Goeker M."/>
        </authorList>
    </citation>
    <scope>NUCLEOTIDE SEQUENCE</scope>
    <source>
        <strain evidence="2">DSM 21202</strain>
    </source>
</reference>
<keyword evidence="2" id="KW-0378">Hydrolase</keyword>